<name>A0AAU7E0E2_9MICO</name>
<reference evidence="1" key="1">
    <citation type="submission" date="2024-02" db="EMBL/GenBank/DDBJ databases">
        <title>Tomenella chthoni gen. nov. sp. nov., a member of the family Jonesiaceae isolated from bat guano.</title>
        <authorList>
            <person name="Miller S.L."/>
            <person name="King J."/>
            <person name="Sankaranarayanan K."/>
            <person name="Lawson P.A."/>
        </authorList>
    </citation>
    <scope>NUCLEOTIDE SEQUENCE</scope>
    <source>
        <strain evidence="1">BS-20</strain>
    </source>
</reference>
<proteinExistence type="predicted"/>
<accession>A0AAU7E0E2</accession>
<dbReference type="AlphaFoldDB" id="A0AAU7E0E2"/>
<evidence type="ECO:0000313" key="1">
    <source>
        <dbReference type="EMBL" id="XBH23022.1"/>
    </source>
</evidence>
<protein>
    <submittedName>
        <fullName evidence="1">Uncharacterized protein</fullName>
    </submittedName>
</protein>
<dbReference type="EMBL" id="CP146203">
    <property type="protein sequence ID" value="XBH23022.1"/>
    <property type="molecule type" value="Genomic_DNA"/>
</dbReference>
<gene>
    <name evidence="1" type="ORF">V5R04_07365</name>
</gene>
<organism evidence="1">
    <name type="scientific">Jonesiaceae bacterium BS-20</name>
    <dbReference type="NCBI Taxonomy" id="3120821"/>
    <lineage>
        <taxon>Bacteria</taxon>
        <taxon>Bacillati</taxon>
        <taxon>Actinomycetota</taxon>
        <taxon>Actinomycetes</taxon>
        <taxon>Micrococcales</taxon>
        <taxon>Jonesiaceae</taxon>
    </lineage>
</organism>
<sequence>MTGKPPRVPDRRAAYYVGRRCGSRLDLLLGPFPQRIMADAAVGGAQEMACLEGLAPSSGDVGVLTLPVPEGIPLPAGRLNHVMTRLAA</sequence>